<dbReference type="RefSeq" id="WP_245774130.1">
    <property type="nucleotide sequence ID" value="NZ_FOTW01000007.1"/>
</dbReference>
<dbReference type="STRING" id="758825.SAMN02982985_01309"/>
<keyword evidence="3" id="KW-1185">Reference proteome</keyword>
<dbReference type="InterPro" id="IPR001387">
    <property type="entry name" value="Cro/C1-type_HTH"/>
</dbReference>
<reference evidence="2 3" key="1">
    <citation type="submission" date="2016-10" db="EMBL/GenBank/DDBJ databases">
        <authorList>
            <person name="de Groot N.N."/>
        </authorList>
    </citation>
    <scope>NUCLEOTIDE SEQUENCE [LARGE SCALE GENOMIC DNA]</scope>
    <source>
        <strain evidence="2 3">ATCC 43154</strain>
    </source>
</reference>
<evidence type="ECO:0000259" key="1">
    <source>
        <dbReference type="Pfam" id="PF13443"/>
    </source>
</evidence>
<dbReference type="Pfam" id="PF13443">
    <property type="entry name" value="HTH_26"/>
    <property type="match status" value="1"/>
</dbReference>
<accession>A0A1I4K5V7</accession>
<dbReference type="InterPro" id="IPR010982">
    <property type="entry name" value="Lambda_DNA-bd_dom_sf"/>
</dbReference>
<dbReference type="CDD" id="cd00093">
    <property type="entry name" value="HTH_XRE"/>
    <property type="match status" value="1"/>
</dbReference>
<dbReference type="Proteomes" id="UP000199470">
    <property type="component" value="Unassembled WGS sequence"/>
</dbReference>
<proteinExistence type="predicted"/>
<dbReference type="GO" id="GO:0003677">
    <property type="term" value="F:DNA binding"/>
    <property type="evidence" value="ECO:0007669"/>
    <property type="project" value="UniProtKB-KW"/>
</dbReference>
<dbReference type="SUPFAM" id="SSF47413">
    <property type="entry name" value="lambda repressor-like DNA-binding domains"/>
    <property type="match status" value="1"/>
</dbReference>
<name>A0A1I4K5V7_9BURK</name>
<evidence type="ECO:0000313" key="2">
    <source>
        <dbReference type="EMBL" id="SFL74158.1"/>
    </source>
</evidence>
<dbReference type="EMBL" id="FOTW01000007">
    <property type="protein sequence ID" value="SFL74158.1"/>
    <property type="molecule type" value="Genomic_DNA"/>
</dbReference>
<protein>
    <submittedName>
        <fullName evidence="2">Cro/C1-type HTH DNA-binding domain-containing protein</fullName>
    </submittedName>
</protein>
<feature type="domain" description="HTH cro/C1-type" evidence="1">
    <location>
        <begin position="11"/>
        <end position="67"/>
    </location>
</feature>
<dbReference type="AlphaFoldDB" id="A0A1I4K5V7"/>
<gene>
    <name evidence="2" type="ORF">SAMN02982985_01309</name>
</gene>
<sequence>MSSPEMLLQVLRSQLRAAGMTYKLLAERIAMSESSVKRMFGQQDMTLSRLAQICKAAGLALEDVLRAAADATPHADTLTLPQEKSLVAKPHLLLMATCCLGHWSLEQVLETYTLSEPEAILLLSELDRLGLIELKPLNRYSLRVSNAFRWLADGPVQQFFRQHVVSDYFGGNFDGAGEALLFLPARLSQPSARELVAKIQQLAAELARLHQNDRRLAPAERDGFSLLVGFRSWEFAAFTALRRAPPHQIGPRNR</sequence>
<keyword evidence="2" id="KW-0238">DNA-binding</keyword>
<organism evidence="2 3">
    <name type="scientific">Rugamonas rubra</name>
    <dbReference type="NCBI Taxonomy" id="758825"/>
    <lineage>
        <taxon>Bacteria</taxon>
        <taxon>Pseudomonadati</taxon>
        <taxon>Pseudomonadota</taxon>
        <taxon>Betaproteobacteria</taxon>
        <taxon>Burkholderiales</taxon>
        <taxon>Oxalobacteraceae</taxon>
        <taxon>Telluria group</taxon>
        <taxon>Rugamonas</taxon>
    </lineage>
</organism>
<evidence type="ECO:0000313" key="3">
    <source>
        <dbReference type="Proteomes" id="UP000199470"/>
    </source>
</evidence>